<dbReference type="InterPro" id="IPR052337">
    <property type="entry name" value="SAT4-like"/>
</dbReference>
<dbReference type="GO" id="GO:0016020">
    <property type="term" value="C:membrane"/>
    <property type="evidence" value="ECO:0007669"/>
    <property type="project" value="UniProtKB-SubCell"/>
</dbReference>
<dbReference type="Pfam" id="PF20684">
    <property type="entry name" value="Fung_rhodopsin"/>
    <property type="match status" value="1"/>
</dbReference>
<evidence type="ECO:0000256" key="6">
    <source>
        <dbReference type="SAM" id="MobiDB-lite"/>
    </source>
</evidence>
<dbReference type="Proteomes" id="UP000800038">
    <property type="component" value="Unassembled WGS sequence"/>
</dbReference>
<comment type="similarity">
    <text evidence="5">Belongs to the SAT4 family.</text>
</comment>
<evidence type="ECO:0000256" key="2">
    <source>
        <dbReference type="ARBA" id="ARBA00022692"/>
    </source>
</evidence>
<feature type="transmembrane region" description="Helical" evidence="7">
    <location>
        <begin position="184"/>
        <end position="206"/>
    </location>
</feature>
<evidence type="ECO:0000313" key="10">
    <source>
        <dbReference type="Proteomes" id="UP000800038"/>
    </source>
</evidence>
<gene>
    <name evidence="9" type="ORF">EJ02DRAFT_336232</name>
</gene>
<keyword evidence="4 7" id="KW-0472">Membrane</keyword>
<sequence>MGYTYINVDSCFGAGVALLILSALAVAFRITLRWRSASKTADIIWSKHLDDLFCLLALIPTIGTTVVLIYGTRSMLCILGSHNDASHIGDWITSTTPTLLVYIIFIMQPLALGFIKLAFLFFYRRIFIFRGFQIISLIFIIITIGWMLAFFFGFIFDCRLNFSANWGSLASIGENCPFGFLPTIIFTVIDAFFDLCILILPLPWIWVLQMPTVRKIQLCGVFLLGGFAVGAATLRMVICIKQNTPSNATDMETIMGMPTYDIIGITSHGLFWTVVEVNVALIACCLPTLRPLLSMAAFGTVISSFGSFLQAMGSRLGSQKGTQNSSNGTGKFSKMSVTTGGSSPSRAGFQKSGAISPTPSAIRLVEMERKTGEVHVAREVHVVHDPYELEEDADEKKYLSNSSSGYAV</sequence>
<keyword evidence="10" id="KW-1185">Reference proteome</keyword>
<evidence type="ECO:0000259" key="8">
    <source>
        <dbReference type="Pfam" id="PF20684"/>
    </source>
</evidence>
<name>A0A6A5T339_9PLEO</name>
<keyword evidence="2 7" id="KW-0812">Transmembrane</keyword>
<accession>A0A6A5T339</accession>
<dbReference type="OrthoDB" id="5393606at2759"/>
<evidence type="ECO:0000256" key="3">
    <source>
        <dbReference type="ARBA" id="ARBA00022989"/>
    </source>
</evidence>
<dbReference type="InterPro" id="IPR049326">
    <property type="entry name" value="Rhodopsin_dom_fungi"/>
</dbReference>
<dbReference type="AlphaFoldDB" id="A0A6A5T339"/>
<proteinExistence type="inferred from homology"/>
<feature type="transmembrane region" description="Helical" evidence="7">
    <location>
        <begin position="134"/>
        <end position="156"/>
    </location>
</feature>
<evidence type="ECO:0000256" key="1">
    <source>
        <dbReference type="ARBA" id="ARBA00004141"/>
    </source>
</evidence>
<evidence type="ECO:0000313" key="9">
    <source>
        <dbReference type="EMBL" id="KAF1946454.1"/>
    </source>
</evidence>
<evidence type="ECO:0000256" key="4">
    <source>
        <dbReference type="ARBA" id="ARBA00023136"/>
    </source>
</evidence>
<evidence type="ECO:0000256" key="7">
    <source>
        <dbReference type="SAM" id="Phobius"/>
    </source>
</evidence>
<feature type="transmembrane region" description="Helical" evidence="7">
    <location>
        <begin position="52"/>
        <end position="71"/>
    </location>
</feature>
<feature type="transmembrane region" description="Helical" evidence="7">
    <location>
        <begin position="12"/>
        <end position="32"/>
    </location>
</feature>
<dbReference type="PANTHER" id="PTHR33048">
    <property type="entry name" value="PTH11-LIKE INTEGRAL MEMBRANE PROTEIN (AFU_ORTHOLOGUE AFUA_5G11245)"/>
    <property type="match status" value="1"/>
</dbReference>
<feature type="region of interest" description="Disordered" evidence="6">
    <location>
        <begin position="319"/>
        <end position="355"/>
    </location>
</feature>
<feature type="transmembrane region" description="Helical" evidence="7">
    <location>
        <begin position="99"/>
        <end position="122"/>
    </location>
</feature>
<organism evidence="9 10">
    <name type="scientific">Clathrospora elynae</name>
    <dbReference type="NCBI Taxonomy" id="706981"/>
    <lineage>
        <taxon>Eukaryota</taxon>
        <taxon>Fungi</taxon>
        <taxon>Dikarya</taxon>
        <taxon>Ascomycota</taxon>
        <taxon>Pezizomycotina</taxon>
        <taxon>Dothideomycetes</taxon>
        <taxon>Pleosporomycetidae</taxon>
        <taxon>Pleosporales</taxon>
        <taxon>Diademaceae</taxon>
        <taxon>Clathrospora</taxon>
    </lineage>
</organism>
<protein>
    <recommendedName>
        <fullName evidence="8">Rhodopsin domain-containing protein</fullName>
    </recommendedName>
</protein>
<dbReference type="PANTHER" id="PTHR33048:SF157">
    <property type="entry name" value="INTEGRAL MEMBRANE PROTEIN"/>
    <property type="match status" value="1"/>
</dbReference>
<feature type="transmembrane region" description="Helical" evidence="7">
    <location>
        <begin position="218"/>
        <end position="238"/>
    </location>
</feature>
<keyword evidence="3 7" id="KW-1133">Transmembrane helix</keyword>
<feature type="domain" description="Rhodopsin" evidence="8">
    <location>
        <begin position="48"/>
        <end position="294"/>
    </location>
</feature>
<comment type="subcellular location">
    <subcellularLocation>
        <location evidence="1">Membrane</location>
        <topology evidence="1">Multi-pass membrane protein</topology>
    </subcellularLocation>
</comment>
<evidence type="ECO:0000256" key="5">
    <source>
        <dbReference type="ARBA" id="ARBA00038359"/>
    </source>
</evidence>
<dbReference type="EMBL" id="ML976003">
    <property type="protein sequence ID" value="KAF1946454.1"/>
    <property type="molecule type" value="Genomic_DNA"/>
</dbReference>
<reference evidence="9" key="1">
    <citation type="journal article" date="2020" name="Stud. Mycol.">
        <title>101 Dothideomycetes genomes: a test case for predicting lifestyles and emergence of pathogens.</title>
        <authorList>
            <person name="Haridas S."/>
            <person name="Albert R."/>
            <person name="Binder M."/>
            <person name="Bloem J."/>
            <person name="Labutti K."/>
            <person name="Salamov A."/>
            <person name="Andreopoulos B."/>
            <person name="Baker S."/>
            <person name="Barry K."/>
            <person name="Bills G."/>
            <person name="Bluhm B."/>
            <person name="Cannon C."/>
            <person name="Castanera R."/>
            <person name="Culley D."/>
            <person name="Daum C."/>
            <person name="Ezra D."/>
            <person name="Gonzalez J."/>
            <person name="Henrissat B."/>
            <person name="Kuo A."/>
            <person name="Liang C."/>
            <person name="Lipzen A."/>
            <person name="Lutzoni F."/>
            <person name="Magnuson J."/>
            <person name="Mondo S."/>
            <person name="Nolan M."/>
            <person name="Ohm R."/>
            <person name="Pangilinan J."/>
            <person name="Park H.-J."/>
            <person name="Ramirez L."/>
            <person name="Alfaro M."/>
            <person name="Sun H."/>
            <person name="Tritt A."/>
            <person name="Yoshinaga Y."/>
            <person name="Zwiers L.-H."/>
            <person name="Turgeon B."/>
            <person name="Goodwin S."/>
            <person name="Spatafora J."/>
            <person name="Crous P."/>
            <person name="Grigoriev I."/>
        </authorList>
    </citation>
    <scope>NUCLEOTIDE SEQUENCE</scope>
    <source>
        <strain evidence="9">CBS 161.51</strain>
    </source>
</reference>
<feature type="compositionally biased region" description="Polar residues" evidence="6">
    <location>
        <begin position="319"/>
        <end position="345"/>
    </location>
</feature>